<gene>
    <name evidence="7" type="ORF">HOLleu_20294</name>
</gene>
<dbReference type="PROSITE" id="PS00941">
    <property type="entry name" value="CARBOXYLESTERASE_B_2"/>
    <property type="match status" value="1"/>
</dbReference>
<dbReference type="InterPro" id="IPR000997">
    <property type="entry name" value="Cholinesterase"/>
</dbReference>
<feature type="active site" description="Acyl-ester intermediate" evidence="4">
    <location>
        <position position="213"/>
    </location>
</feature>
<evidence type="ECO:0000256" key="2">
    <source>
        <dbReference type="ARBA" id="ARBA00022729"/>
    </source>
</evidence>
<comment type="caution">
    <text evidence="7">The sequence shown here is derived from an EMBL/GenBank/DDBJ whole genome shotgun (WGS) entry which is preliminary data.</text>
</comment>
<proteinExistence type="inferred from homology"/>
<feature type="domain" description="Carboxylesterase type B" evidence="6">
    <location>
        <begin position="25"/>
        <end position="554"/>
    </location>
</feature>
<dbReference type="PROSITE" id="PS00122">
    <property type="entry name" value="CARBOXYLESTERASE_B_1"/>
    <property type="match status" value="1"/>
</dbReference>
<sequence>MDFARKFLVIAILTAVGILPVFSVLVEVEQGTLRGETVTFVEEKHVNISAKIDVFKGVPFAEKPIRFRPPEPKQKWEGILDALAFTLPCSQYLDPSYYPDPSQQSDDCLYLNVYAPSETTNKLPVMVFIHGGAYIVGTSMSNDASGIPMAAIGNVVVVTVNYRLGAHGFLDTGDEASSGNYGLLDQAEALRWVRRNIGAFGGNSSMVTLFGESAGAGSVDFHVLSKYSRDLFDQAILESGTSTAPWSFADKFEQSKVTEAFKLGRLVNCNSPNTHELVECLRQVDSRTLEETVAVNEIRMGPTIDGVFLEESPVIMTERGDFKHCPMMIGINKDEGTLNILFLFPESYTSSIPPFISKTKFNEMVHNTLETYNNNVTSILEDSVKQEYVDWSKWDTEGHDYFETIVSVSSDQLFGCPATLAARAHASMTSEPLYFYYMTHAPTVSIYSIDGYGPTWMGAGHGEELQFVFGYPFIPEKSGFSSVPEEEKELSVKFIRYWTNFARTGDPSRVTTSSAPGTGEWAWPVFTIPELQYKELSLNMSTGRGLKADQCAYWNNFKPSLQTYLGK</sequence>
<dbReference type="PANTHER" id="PTHR43903">
    <property type="entry name" value="NEUROLIGIN"/>
    <property type="match status" value="1"/>
</dbReference>
<evidence type="ECO:0000313" key="7">
    <source>
        <dbReference type="EMBL" id="KAJ8036345.1"/>
    </source>
</evidence>
<dbReference type="InterPro" id="IPR019826">
    <property type="entry name" value="Carboxylesterase_B_AS"/>
</dbReference>
<dbReference type="InterPro" id="IPR051093">
    <property type="entry name" value="Neuroligin/BSAL"/>
</dbReference>
<evidence type="ECO:0000256" key="5">
    <source>
        <dbReference type="RuleBase" id="RU361235"/>
    </source>
</evidence>
<dbReference type="SUPFAM" id="SSF53474">
    <property type="entry name" value="alpha/beta-Hydrolases"/>
    <property type="match status" value="1"/>
</dbReference>
<organism evidence="7 8">
    <name type="scientific">Holothuria leucospilota</name>
    <name type="common">Black long sea cucumber</name>
    <name type="synonym">Mertensiothuria leucospilota</name>
    <dbReference type="NCBI Taxonomy" id="206669"/>
    <lineage>
        <taxon>Eukaryota</taxon>
        <taxon>Metazoa</taxon>
        <taxon>Echinodermata</taxon>
        <taxon>Eleutherozoa</taxon>
        <taxon>Echinozoa</taxon>
        <taxon>Holothuroidea</taxon>
        <taxon>Aspidochirotacea</taxon>
        <taxon>Aspidochirotida</taxon>
        <taxon>Holothuriidae</taxon>
        <taxon>Holothuria</taxon>
    </lineage>
</organism>
<dbReference type="Pfam" id="PF00135">
    <property type="entry name" value="COesterase"/>
    <property type="match status" value="1"/>
</dbReference>
<dbReference type="Gene3D" id="3.40.50.1820">
    <property type="entry name" value="alpha/beta hydrolase"/>
    <property type="match status" value="1"/>
</dbReference>
<feature type="active site" description="Charge relay system" evidence="4">
    <location>
        <position position="335"/>
    </location>
</feature>
<comment type="similarity">
    <text evidence="1 5">Belongs to the type-B carboxylesterase/lipase family.</text>
</comment>
<dbReference type="EMBL" id="JAIZAY010000009">
    <property type="protein sequence ID" value="KAJ8036345.1"/>
    <property type="molecule type" value="Genomic_DNA"/>
</dbReference>
<dbReference type="InterPro" id="IPR029058">
    <property type="entry name" value="AB_hydrolase_fold"/>
</dbReference>
<dbReference type="AlphaFoldDB" id="A0A9Q1H8D8"/>
<dbReference type="OrthoDB" id="3200163at2759"/>
<keyword evidence="3 5" id="KW-0378">Hydrolase</keyword>
<evidence type="ECO:0000256" key="3">
    <source>
        <dbReference type="ARBA" id="ARBA00022801"/>
    </source>
</evidence>
<name>A0A9Q1H8D8_HOLLE</name>
<dbReference type="GO" id="GO:0004104">
    <property type="term" value="F:cholinesterase activity"/>
    <property type="evidence" value="ECO:0007669"/>
    <property type="project" value="InterPro"/>
</dbReference>
<evidence type="ECO:0000256" key="4">
    <source>
        <dbReference type="PIRSR" id="PIRSR600997-1"/>
    </source>
</evidence>
<dbReference type="InterPro" id="IPR002018">
    <property type="entry name" value="CarbesteraseB"/>
</dbReference>
<dbReference type="Proteomes" id="UP001152320">
    <property type="component" value="Chromosome 9"/>
</dbReference>
<reference evidence="7" key="1">
    <citation type="submission" date="2021-10" db="EMBL/GenBank/DDBJ databases">
        <title>Tropical sea cucumber genome reveals ecological adaptation and Cuvierian tubules defense mechanism.</title>
        <authorList>
            <person name="Chen T."/>
        </authorList>
    </citation>
    <scope>NUCLEOTIDE SEQUENCE</scope>
    <source>
        <strain evidence="7">Nanhai2018</strain>
        <tissue evidence="7">Muscle</tissue>
    </source>
</reference>
<protein>
    <recommendedName>
        <fullName evidence="5">Carboxylic ester hydrolase</fullName>
        <ecNumber evidence="5">3.1.1.-</ecNumber>
    </recommendedName>
</protein>
<dbReference type="EC" id="3.1.1.-" evidence="5"/>
<accession>A0A9Q1H8D8</accession>
<dbReference type="PRINTS" id="PR00878">
    <property type="entry name" value="CHOLNESTRASE"/>
</dbReference>
<keyword evidence="8" id="KW-1185">Reference proteome</keyword>
<evidence type="ECO:0000313" key="8">
    <source>
        <dbReference type="Proteomes" id="UP001152320"/>
    </source>
</evidence>
<keyword evidence="2" id="KW-0732">Signal</keyword>
<feature type="active site" description="Charge relay system" evidence="4">
    <location>
        <position position="461"/>
    </location>
</feature>
<evidence type="ECO:0000256" key="1">
    <source>
        <dbReference type="ARBA" id="ARBA00005964"/>
    </source>
</evidence>
<evidence type="ECO:0000259" key="6">
    <source>
        <dbReference type="Pfam" id="PF00135"/>
    </source>
</evidence>
<dbReference type="InterPro" id="IPR019819">
    <property type="entry name" value="Carboxylesterase_B_CS"/>
</dbReference>